<comment type="caution">
    <text evidence="2">The sequence shown here is derived from an EMBL/GenBank/DDBJ whole genome shotgun (WGS) entry which is preliminary data.</text>
</comment>
<feature type="region of interest" description="Disordered" evidence="1">
    <location>
        <begin position="137"/>
        <end position="162"/>
    </location>
</feature>
<dbReference type="Proteomes" id="UP001642540">
    <property type="component" value="Unassembled WGS sequence"/>
</dbReference>
<gene>
    <name evidence="2" type="ORF">ODALV1_LOCUS8131</name>
</gene>
<evidence type="ECO:0000256" key="1">
    <source>
        <dbReference type="SAM" id="MobiDB-lite"/>
    </source>
</evidence>
<evidence type="ECO:0000313" key="2">
    <source>
        <dbReference type="EMBL" id="CAL8092129.1"/>
    </source>
</evidence>
<sequence length="851" mass="93749">MIIWIMDYVANILVNMGEVTLPPDVLKMKVMVIHLIPMDNPDMLKRYIEDEIGVIPARSEETASAIRFFKRFTGGSQQMLIPPAKNTGDRDISFSAENPTVTDTIEPSSIRIVLTPDMTLPIDKDVSNDQNVLQSEINSNASLPAEDMCDNESESHDMNVPIDEDITNDQNVLKSAIHSTASLPAEDTCDNESESQDMNVSKDKDVSNDQSVLKSAINSTASLPVEDTCDIESESHDMNVPIDEDITNDQNVLKSAIHSTASLPAADTCDNESESHDMNVPIDEDITNDQNVLKSSIHSTASLPAADTCDNESESEDMNVSKDKDVSNDQNVLKSAINSTASLPAADTCDNESESEDMNVSKDKDVSNDQNVLKSAINSTASLPAAYTCDNESESEDMNVSKDKDVSNDQNVLKSAINSTASLPAEDTCDNESESEDMNVSKDKDVSNDQNVLKSAINSTASLPAADTCDNESESQDMNVSKDKDVSNDQSVLKSAINSTASLPAEDTCDNESGINVLGLCSTVKAPQIRNYPSDSSEFIRCGSGLRCAYCYSVIDAKIRLVHLKNCSMLPVDSPLRERELWMHNNKNALKSSKDKEGSFELCYVQAHPYAELTWIKPIHPIRPCPMCGIRIIWNSQCLQFHVDRICQGLSKRECFGDKEHKFLESFVGLGKRCDDADLTVVNSILNQPSSNSLSTKRKSEQSEICTPAVKRRKKKVTTNVKSINPTPSSESITNSFGRGWLTINEAEGTFDDRAFRLIDAATAKEKALASKIEANEKKDENVKKNDKDKNVKKRKQNIKGKMGNKDNNEKEGEEKSLKTSERAKSLEAGKIVSRKSMRLRKKTIYFSDSE</sequence>
<feature type="region of interest" description="Disordered" evidence="1">
    <location>
        <begin position="389"/>
        <end position="408"/>
    </location>
</feature>
<dbReference type="EMBL" id="CAXLJM020000025">
    <property type="protein sequence ID" value="CAL8092129.1"/>
    <property type="molecule type" value="Genomic_DNA"/>
</dbReference>
<reference evidence="2 3" key="1">
    <citation type="submission" date="2024-08" db="EMBL/GenBank/DDBJ databases">
        <authorList>
            <person name="Cucini C."/>
            <person name="Frati F."/>
        </authorList>
    </citation>
    <scope>NUCLEOTIDE SEQUENCE [LARGE SCALE GENOMIC DNA]</scope>
</reference>
<feature type="region of interest" description="Disordered" evidence="1">
    <location>
        <begin position="779"/>
        <end position="833"/>
    </location>
</feature>
<evidence type="ECO:0000313" key="3">
    <source>
        <dbReference type="Proteomes" id="UP001642540"/>
    </source>
</evidence>
<feature type="compositionally biased region" description="Basic and acidic residues" evidence="1">
    <location>
        <begin position="804"/>
        <end position="828"/>
    </location>
</feature>
<organism evidence="2 3">
    <name type="scientific">Orchesella dallaii</name>
    <dbReference type="NCBI Taxonomy" id="48710"/>
    <lineage>
        <taxon>Eukaryota</taxon>
        <taxon>Metazoa</taxon>
        <taxon>Ecdysozoa</taxon>
        <taxon>Arthropoda</taxon>
        <taxon>Hexapoda</taxon>
        <taxon>Collembola</taxon>
        <taxon>Entomobryomorpha</taxon>
        <taxon>Entomobryoidea</taxon>
        <taxon>Orchesellidae</taxon>
        <taxon>Orchesellinae</taxon>
        <taxon>Orchesella</taxon>
    </lineage>
</organism>
<feature type="region of interest" description="Disordered" evidence="1">
    <location>
        <begin position="464"/>
        <end position="489"/>
    </location>
</feature>
<name>A0ABP1QA00_9HEXA</name>
<protein>
    <submittedName>
        <fullName evidence="2">Uncharacterized protein</fullName>
    </submittedName>
</protein>
<accession>A0ABP1QA00</accession>
<keyword evidence="3" id="KW-1185">Reference proteome</keyword>
<feature type="region of interest" description="Disordered" evidence="1">
    <location>
        <begin position="416"/>
        <end position="448"/>
    </location>
</feature>
<feature type="region of interest" description="Disordered" evidence="1">
    <location>
        <begin position="303"/>
        <end position="368"/>
    </location>
</feature>
<feature type="compositionally biased region" description="Acidic residues" evidence="1">
    <location>
        <begin position="427"/>
        <end position="437"/>
    </location>
</feature>
<feature type="compositionally biased region" description="Basic and acidic residues" evidence="1">
    <location>
        <begin position="779"/>
        <end position="790"/>
    </location>
</feature>
<proteinExistence type="predicted"/>
<feature type="compositionally biased region" description="Polar residues" evidence="1">
    <location>
        <begin position="328"/>
        <end position="342"/>
    </location>
</feature>
<feature type="region of interest" description="Disordered" evidence="1">
    <location>
        <begin position="182"/>
        <end position="209"/>
    </location>
</feature>